<name>A0ABP8ETT2_9MICO</name>
<evidence type="ECO:0008006" key="3">
    <source>
        <dbReference type="Google" id="ProtNLM"/>
    </source>
</evidence>
<proteinExistence type="predicted"/>
<evidence type="ECO:0000313" key="2">
    <source>
        <dbReference type="Proteomes" id="UP001499841"/>
    </source>
</evidence>
<dbReference type="Proteomes" id="UP001499841">
    <property type="component" value="Unassembled WGS sequence"/>
</dbReference>
<accession>A0ABP8ETT2</accession>
<comment type="caution">
    <text evidence="1">The sequence shown here is derived from an EMBL/GenBank/DDBJ whole genome shotgun (WGS) entry which is preliminary data.</text>
</comment>
<protein>
    <recommendedName>
        <fullName evidence="3">DNA-directed RNA polymerase subunit beta</fullName>
    </recommendedName>
</protein>
<sequence length="210" mass="22932">MSERRFRRPAMLDPAQAELIEGDEDPALRSEVAHTSAQALVRGGREGAEDAELVRRLVQLVDTEGLDAIAALWSRSPHTTLPGTLWRLYLLREWVRRDPAAIADRYRLGLERAEVAGAVAGVAEPPGPDEVSDVCDKVLSGLFDGDLAVALERAAAFLRVLATGSAMHADWIEEDDDDLAFRVTRRAGALLTTAEEFEEAAGLYRAGRLD</sequence>
<dbReference type="RefSeq" id="WP_345039742.1">
    <property type="nucleotide sequence ID" value="NZ_BAABBA010000006.1"/>
</dbReference>
<keyword evidence="2" id="KW-1185">Reference proteome</keyword>
<dbReference type="EMBL" id="BAABBA010000006">
    <property type="protein sequence ID" value="GAA4287287.1"/>
    <property type="molecule type" value="Genomic_DNA"/>
</dbReference>
<evidence type="ECO:0000313" key="1">
    <source>
        <dbReference type="EMBL" id="GAA4287287.1"/>
    </source>
</evidence>
<gene>
    <name evidence="1" type="ORF">GCM10022262_16460</name>
</gene>
<reference evidence="2" key="1">
    <citation type="journal article" date="2019" name="Int. J. Syst. Evol. Microbiol.">
        <title>The Global Catalogue of Microorganisms (GCM) 10K type strain sequencing project: providing services to taxonomists for standard genome sequencing and annotation.</title>
        <authorList>
            <consortium name="The Broad Institute Genomics Platform"/>
            <consortium name="The Broad Institute Genome Sequencing Center for Infectious Disease"/>
            <person name="Wu L."/>
            <person name="Ma J."/>
        </authorList>
    </citation>
    <scope>NUCLEOTIDE SEQUENCE [LARGE SCALE GENOMIC DNA]</scope>
    <source>
        <strain evidence="2">JCM 17459</strain>
    </source>
</reference>
<organism evidence="1 2">
    <name type="scientific">Georgenia daeguensis</name>
    <dbReference type="NCBI Taxonomy" id="908355"/>
    <lineage>
        <taxon>Bacteria</taxon>
        <taxon>Bacillati</taxon>
        <taxon>Actinomycetota</taxon>
        <taxon>Actinomycetes</taxon>
        <taxon>Micrococcales</taxon>
        <taxon>Bogoriellaceae</taxon>
        <taxon>Georgenia</taxon>
    </lineage>
</organism>